<organism evidence="1 2">
    <name type="scientific">Bradyrhizobium retamae</name>
    <dbReference type="NCBI Taxonomy" id="1300035"/>
    <lineage>
        <taxon>Bacteria</taxon>
        <taxon>Pseudomonadati</taxon>
        <taxon>Pseudomonadota</taxon>
        <taxon>Alphaproteobacteria</taxon>
        <taxon>Hyphomicrobiales</taxon>
        <taxon>Nitrobacteraceae</taxon>
        <taxon>Bradyrhizobium</taxon>
    </lineage>
</organism>
<comment type="caution">
    <text evidence="1">The sequence shown here is derived from an EMBL/GenBank/DDBJ whole genome shotgun (WGS) entry which is preliminary data.</text>
</comment>
<dbReference type="Proteomes" id="UP000052023">
    <property type="component" value="Unassembled WGS sequence"/>
</dbReference>
<evidence type="ECO:0000313" key="1">
    <source>
        <dbReference type="EMBL" id="KRR21684.1"/>
    </source>
</evidence>
<gene>
    <name evidence="1" type="ORF">CQ13_06435</name>
</gene>
<reference evidence="1 2" key="1">
    <citation type="submission" date="2014-03" db="EMBL/GenBank/DDBJ databases">
        <title>Bradyrhizobium valentinum sp. nov., isolated from effective nodules of Lupinus mariae-josephae, a lupine endemic of basic-lime soils in Eastern Spain.</title>
        <authorList>
            <person name="Duran D."/>
            <person name="Rey L."/>
            <person name="Navarro A."/>
            <person name="Busquets A."/>
            <person name="Imperial J."/>
            <person name="Ruiz-Argueso T."/>
        </authorList>
    </citation>
    <scope>NUCLEOTIDE SEQUENCE [LARGE SCALE GENOMIC DNA]</scope>
    <source>
        <strain evidence="1 2">Ro19</strain>
    </source>
</reference>
<dbReference type="OrthoDB" id="8216341at2"/>
<evidence type="ECO:0000313" key="2">
    <source>
        <dbReference type="Proteomes" id="UP000052023"/>
    </source>
</evidence>
<name>A0A0R3MN76_9BRAD</name>
<proteinExistence type="predicted"/>
<protein>
    <submittedName>
        <fullName evidence="1">Uncharacterized protein</fullName>
    </submittedName>
</protein>
<dbReference type="RefSeq" id="WP_057845584.1">
    <property type="nucleotide sequence ID" value="NZ_LLYA01000170.1"/>
</dbReference>
<dbReference type="EMBL" id="LLYA01000170">
    <property type="protein sequence ID" value="KRR21684.1"/>
    <property type="molecule type" value="Genomic_DNA"/>
</dbReference>
<dbReference type="AlphaFoldDB" id="A0A0R3MN76"/>
<accession>A0A0R3MN76</accession>
<sequence length="213" mass="23539">MQITLTLTKGMLERLDALRESSINTATAKALTFTAKDAQMALRTQVPAMFVIRRPWIVGGIRIKPANGGNLKAQVGSIDKYMERHVIGAGREKQAANSLSIRSKRGSNGRLATGGILIKPYGSIASAPVHTVVRRRLNRMENQKKKPFQIVSGGRVFIVRRKGKARKPLQSLAMLQNSADISENWDFFGTVSGVVQSRFPHHFYRAVVNASTR</sequence>
<keyword evidence="2" id="KW-1185">Reference proteome</keyword>